<dbReference type="PANTHER" id="PTHR13292">
    <property type="entry name" value="AUTOPHAGY-RELATED PROTEIN 101"/>
    <property type="match status" value="1"/>
</dbReference>
<keyword evidence="6" id="KW-1185">Reference proteome</keyword>
<dbReference type="PANTHER" id="PTHR13292:SF0">
    <property type="entry name" value="AUTOPHAGY-RELATED PROTEIN 101"/>
    <property type="match status" value="1"/>
</dbReference>
<dbReference type="Proteomes" id="UP001163105">
    <property type="component" value="Unassembled WGS sequence"/>
</dbReference>
<name>A0AB34G5P6_9HYPO</name>
<feature type="region of interest" description="Disordered" evidence="4">
    <location>
        <begin position="1"/>
        <end position="38"/>
    </location>
</feature>
<feature type="region of interest" description="Disordered" evidence="4">
    <location>
        <begin position="108"/>
        <end position="151"/>
    </location>
</feature>
<dbReference type="GO" id="GO:0019901">
    <property type="term" value="F:protein kinase binding"/>
    <property type="evidence" value="ECO:0007669"/>
    <property type="project" value="TreeGrafter"/>
</dbReference>
<evidence type="ECO:0000256" key="3">
    <source>
        <dbReference type="ARBA" id="ARBA00023006"/>
    </source>
</evidence>
<dbReference type="GO" id="GO:1990316">
    <property type="term" value="C:Atg1/ULK1 kinase complex"/>
    <property type="evidence" value="ECO:0007669"/>
    <property type="project" value="TreeGrafter"/>
</dbReference>
<feature type="compositionally biased region" description="Gly residues" evidence="4">
    <location>
        <begin position="137"/>
        <end position="150"/>
    </location>
</feature>
<evidence type="ECO:0000256" key="1">
    <source>
        <dbReference type="ARBA" id="ARBA00007130"/>
    </source>
</evidence>
<dbReference type="AlphaFoldDB" id="A0AB34G5P6"/>
<dbReference type="GO" id="GO:0000407">
    <property type="term" value="C:phagophore assembly site"/>
    <property type="evidence" value="ECO:0007669"/>
    <property type="project" value="TreeGrafter"/>
</dbReference>
<feature type="compositionally biased region" description="Low complexity" evidence="4">
    <location>
        <begin position="1"/>
        <end position="26"/>
    </location>
</feature>
<evidence type="ECO:0000313" key="5">
    <source>
        <dbReference type="EMBL" id="KAJ6446373.1"/>
    </source>
</evidence>
<dbReference type="InterPro" id="IPR012445">
    <property type="entry name" value="ATG101"/>
</dbReference>
<feature type="compositionally biased region" description="Low complexity" evidence="4">
    <location>
        <begin position="108"/>
        <end position="121"/>
    </location>
</feature>
<protein>
    <recommendedName>
        <fullName evidence="2">Autophagy-related protein 101</fullName>
    </recommendedName>
</protein>
<dbReference type="Pfam" id="PF07855">
    <property type="entry name" value="ATG101"/>
    <property type="match status" value="1"/>
</dbReference>
<gene>
    <name evidence="5" type="primary">ATG101</name>
    <name evidence="5" type="ORF">O9K51_01146</name>
</gene>
<organism evidence="5 6">
    <name type="scientific">Purpureocillium lavendulum</name>
    <dbReference type="NCBI Taxonomy" id="1247861"/>
    <lineage>
        <taxon>Eukaryota</taxon>
        <taxon>Fungi</taxon>
        <taxon>Dikarya</taxon>
        <taxon>Ascomycota</taxon>
        <taxon>Pezizomycotina</taxon>
        <taxon>Sordariomycetes</taxon>
        <taxon>Hypocreomycetidae</taxon>
        <taxon>Hypocreales</taxon>
        <taxon>Ophiocordycipitaceae</taxon>
        <taxon>Purpureocillium</taxon>
    </lineage>
</organism>
<reference evidence="5" key="1">
    <citation type="submission" date="2023-01" db="EMBL/GenBank/DDBJ databases">
        <title>The growth and conidiation of Purpureocillium lavendulum are regulated by nitrogen source and histone H3K14 acetylation.</title>
        <authorList>
            <person name="Tang P."/>
            <person name="Han J."/>
            <person name="Zhang C."/>
            <person name="Tang P."/>
            <person name="Qi F."/>
            <person name="Zhang K."/>
            <person name="Liang L."/>
        </authorList>
    </citation>
    <scope>NUCLEOTIDE SEQUENCE</scope>
    <source>
        <strain evidence="5">YMF1.00683</strain>
    </source>
</reference>
<evidence type="ECO:0000256" key="2">
    <source>
        <dbReference type="ARBA" id="ARBA00018874"/>
    </source>
</evidence>
<accession>A0AB34G5P6</accession>
<dbReference type="EMBL" id="JAQHRD010000001">
    <property type="protein sequence ID" value="KAJ6446373.1"/>
    <property type="molecule type" value="Genomic_DNA"/>
</dbReference>
<evidence type="ECO:0000313" key="6">
    <source>
        <dbReference type="Proteomes" id="UP001163105"/>
    </source>
</evidence>
<keyword evidence="3" id="KW-0072">Autophagy</keyword>
<dbReference type="GO" id="GO:0000045">
    <property type="term" value="P:autophagosome assembly"/>
    <property type="evidence" value="ECO:0007669"/>
    <property type="project" value="TreeGrafter"/>
</dbReference>
<comment type="caution">
    <text evidence="5">The sequence shown here is derived from an EMBL/GenBank/DDBJ whole genome shotgun (WGS) entry which is preliminary data.</text>
</comment>
<comment type="similarity">
    <text evidence="1">Belongs to the ATG101 family.</text>
</comment>
<sequence length="254" mass="27987">MSMSAATTAAAAAMDPQAQPQSQQQQPPQPPQDPPEFILDVFADPRSVRDVVKGILHTIFFTRFFPSLAPRTREVLDLTLPYVDDDELETMIDQRAAALERQLDAQRNSNTHNHSNNNSHGNTGGGGSTSNNNSGSNGSGSGGGGGGGRGQVTVQFFEKKRRKNWLSRGDDEVCWECWTVKVTVAEPRTESERAKVRRAMEQTLFTTAMKIVTFANSHKDHIPPITSQGGNPFPFKITVDQQKETGWAARMRIY</sequence>
<evidence type="ECO:0000256" key="4">
    <source>
        <dbReference type="SAM" id="MobiDB-lite"/>
    </source>
</evidence>
<proteinExistence type="inferred from homology"/>